<dbReference type="AlphaFoldDB" id="A0A453G7G0"/>
<dbReference type="Proteomes" id="UP000015105">
    <property type="component" value="Chromosome 3D"/>
</dbReference>
<reference evidence="1" key="4">
    <citation type="submission" date="2019-03" db="UniProtKB">
        <authorList>
            <consortium name="EnsemblPlants"/>
        </authorList>
    </citation>
    <scope>IDENTIFICATION</scope>
</reference>
<name>A0A453G7G0_AEGTS</name>
<reference evidence="2" key="2">
    <citation type="journal article" date="2017" name="Nat. Plants">
        <title>The Aegilops tauschii genome reveals multiple impacts of transposons.</title>
        <authorList>
            <person name="Zhao G."/>
            <person name="Zou C."/>
            <person name="Li K."/>
            <person name="Wang K."/>
            <person name="Li T."/>
            <person name="Gao L."/>
            <person name="Zhang X."/>
            <person name="Wang H."/>
            <person name="Yang Z."/>
            <person name="Liu X."/>
            <person name="Jiang W."/>
            <person name="Mao L."/>
            <person name="Kong X."/>
            <person name="Jiao Y."/>
            <person name="Jia J."/>
        </authorList>
    </citation>
    <scope>NUCLEOTIDE SEQUENCE [LARGE SCALE GENOMIC DNA]</scope>
    <source>
        <strain evidence="2">cv. AL8/78</strain>
    </source>
</reference>
<evidence type="ECO:0000313" key="1">
    <source>
        <dbReference type="EnsemblPlants" id="AET3Gv20913100.20"/>
    </source>
</evidence>
<dbReference type="EnsemblPlants" id="AET3Gv20913100.20">
    <property type="protein sequence ID" value="AET3Gv20913100.20"/>
    <property type="gene ID" value="AET3Gv20913100"/>
</dbReference>
<reference evidence="1" key="3">
    <citation type="journal article" date="2017" name="Nature">
        <title>Genome sequence of the progenitor of the wheat D genome Aegilops tauschii.</title>
        <authorList>
            <person name="Luo M.C."/>
            <person name="Gu Y.Q."/>
            <person name="Puiu D."/>
            <person name="Wang H."/>
            <person name="Twardziok S.O."/>
            <person name="Deal K.R."/>
            <person name="Huo N."/>
            <person name="Zhu T."/>
            <person name="Wang L."/>
            <person name="Wang Y."/>
            <person name="McGuire P.E."/>
            <person name="Liu S."/>
            <person name="Long H."/>
            <person name="Ramasamy R.K."/>
            <person name="Rodriguez J.C."/>
            <person name="Van S.L."/>
            <person name="Yuan L."/>
            <person name="Wang Z."/>
            <person name="Xia Z."/>
            <person name="Xiao L."/>
            <person name="Anderson O.D."/>
            <person name="Ouyang S."/>
            <person name="Liang Y."/>
            <person name="Zimin A.V."/>
            <person name="Pertea G."/>
            <person name="Qi P."/>
            <person name="Bennetzen J.L."/>
            <person name="Dai X."/>
            <person name="Dawson M.W."/>
            <person name="Muller H.G."/>
            <person name="Kugler K."/>
            <person name="Rivarola-Duarte L."/>
            <person name="Spannagl M."/>
            <person name="Mayer K.F.X."/>
            <person name="Lu F.H."/>
            <person name="Bevan M.W."/>
            <person name="Leroy P."/>
            <person name="Li P."/>
            <person name="You F.M."/>
            <person name="Sun Q."/>
            <person name="Liu Z."/>
            <person name="Lyons E."/>
            <person name="Wicker T."/>
            <person name="Salzberg S.L."/>
            <person name="Devos K.M."/>
            <person name="Dvorak J."/>
        </authorList>
    </citation>
    <scope>NUCLEOTIDE SEQUENCE [LARGE SCALE GENOMIC DNA]</scope>
    <source>
        <strain evidence="1">cv. AL8/78</strain>
    </source>
</reference>
<reference evidence="2" key="1">
    <citation type="journal article" date="2014" name="Science">
        <title>Ancient hybridizations among the ancestral genomes of bread wheat.</title>
        <authorList>
            <consortium name="International Wheat Genome Sequencing Consortium,"/>
            <person name="Marcussen T."/>
            <person name="Sandve S.R."/>
            <person name="Heier L."/>
            <person name="Spannagl M."/>
            <person name="Pfeifer M."/>
            <person name="Jakobsen K.S."/>
            <person name="Wulff B.B."/>
            <person name="Steuernagel B."/>
            <person name="Mayer K.F."/>
            <person name="Olsen O.A."/>
        </authorList>
    </citation>
    <scope>NUCLEOTIDE SEQUENCE [LARGE SCALE GENOMIC DNA]</scope>
    <source>
        <strain evidence="2">cv. AL8/78</strain>
    </source>
</reference>
<keyword evidence="2" id="KW-1185">Reference proteome</keyword>
<evidence type="ECO:0000313" key="2">
    <source>
        <dbReference type="Proteomes" id="UP000015105"/>
    </source>
</evidence>
<dbReference type="Gramene" id="AET3Gv20913100.20">
    <property type="protein sequence ID" value="AET3Gv20913100.20"/>
    <property type="gene ID" value="AET3Gv20913100"/>
</dbReference>
<protein>
    <submittedName>
        <fullName evidence="1">Uncharacterized protein</fullName>
    </submittedName>
</protein>
<reference evidence="1" key="5">
    <citation type="journal article" date="2021" name="G3 (Bethesda)">
        <title>Aegilops tauschii genome assembly Aet v5.0 features greater sequence contiguity and improved annotation.</title>
        <authorList>
            <person name="Wang L."/>
            <person name="Zhu T."/>
            <person name="Rodriguez J.C."/>
            <person name="Deal K.R."/>
            <person name="Dubcovsky J."/>
            <person name="McGuire P.E."/>
            <person name="Lux T."/>
            <person name="Spannagl M."/>
            <person name="Mayer K.F.X."/>
            <person name="Baldrich P."/>
            <person name="Meyers B.C."/>
            <person name="Huo N."/>
            <person name="Gu Y.Q."/>
            <person name="Zhou H."/>
            <person name="Devos K.M."/>
            <person name="Bennetzen J.L."/>
            <person name="Unver T."/>
            <person name="Budak H."/>
            <person name="Gulick P.J."/>
            <person name="Galiba G."/>
            <person name="Kalapos B."/>
            <person name="Nelson D.R."/>
            <person name="Li P."/>
            <person name="You F.M."/>
            <person name="Luo M.C."/>
            <person name="Dvorak J."/>
        </authorList>
    </citation>
    <scope>NUCLEOTIDE SEQUENCE [LARGE SCALE GENOMIC DNA]</scope>
    <source>
        <strain evidence="1">cv. AL8/78</strain>
    </source>
</reference>
<sequence length="84" mass="9728">MLVKRHQNTLRRVDCVSPMNIEGMVSENIHNDALYDYQLQGLKWMFDNFKSKRSVILAGMFMNSKATMHDSIAGILNISRVFSY</sequence>
<proteinExistence type="predicted"/>
<accession>A0A453G7G0</accession>
<organism evidence="1 2">
    <name type="scientific">Aegilops tauschii subsp. strangulata</name>
    <name type="common">Goatgrass</name>
    <dbReference type="NCBI Taxonomy" id="200361"/>
    <lineage>
        <taxon>Eukaryota</taxon>
        <taxon>Viridiplantae</taxon>
        <taxon>Streptophyta</taxon>
        <taxon>Embryophyta</taxon>
        <taxon>Tracheophyta</taxon>
        <taxon>Spermatophyta</taxon>
        <taxon>Magnoliopsida</taxon>
        <taxon>Liliopsida</taxon>
        <taxon>Poales</taxon>
        <taxon>Poaceae</taxon>
        <taxon>BOP clade</taxon>
        <taxon>Pooideae</taxon>
        <taxon>Triticodae</taxon>
        <taxon>Triticeae</taxon>
        <taxon>Triticinae</taxon>
        <taxon>Aegilops</taxon>
    </lineage>
</organism>